<name>A0A4V1D8X9_9ALTE</name>
<organism evidence="2 3">
    <name type="scientific">Hydrocarboniclastica marina</name>
    <dbReference type="NCBI Taxonomy" id="2259620"/>
    <lineage>
        <taxon>Bacteria</taxon>
        <taxon>Pseudomonadati</taxon>
        <taxon>Pseudomonadota</taxon>
        <taxon>Gammaproteobacteria</taxon>
        <taxon>Alteromonadales</taxon>
        <taxon>Alteromonadaceae</taxon>
        <taxon>Hydrocarboniclastica</taxon>
    </lineage>
</organism>
<evidence type="ECO:0008006" key="4">
    <source>
        <dbReference type="Google" id="ProtNLM"/>
    </source>
</evidence>
<accession>A0A4V1D8X9</accession>
<protein>
    <recommendedName>
        <fullName evidence="4">DUF3530 family protein</fullName>
    </recommendedName>
</protein>
<sequence>MKTSLLALPLFALLSVFLMLTACRDQADHLELSLSDSQLQWVGQMVFQNECAGKEACLVHWNAGEAFPSLGIGHFIWYPAGVDGPFVESFPRLISFMREQSLSPPEWLLALQPLDAPWPDREAFLQQENSSRVQSLREFLAGTKGAQAAFMFDRARTSLASVLEAAPAGQREQMRDSLVALASTAGGTYALIDYVNFKGEGLAERERYNGQGWGLLQVLEHMPHSDAADPLERFREAAGAVLTRRAEQAPKPIEKQQWLAGWLKRIATYREPGD</sequence>
<gene>
    <name evidence="2" type="ORF">soil367_12860</name>
</gene>
<dbReference type="KEGG" id="hmi:soil367_12860"/>
<dbReference type="PROSITE" id="PS51257">
    <property type="entry name" value="PROKAR_LIPOPROTEIN"/>
    <property type="match status" value="1"/>
</dbReference>
<dbReference type="EMBL" id="CP031093">
    <property type="protein sequence ID" value="QCF26750.1"/>
    <property type="molecule type" value="Genomic_DNA"/>
</dbReference>
<dbReference type="AlphaFoldDB" id="A0A4V1D8X9"/>
<feature type="chain" id="PRO_5020609699" description="DUF3530 family protein" evidence="1">
    <location>
        <begin position="28"/>
        <end position="274"/>
    </location>
</feature>
<dbReference type="OrthoDB" id="20998at2"/>
<keyword evidence="3" id="KW-1185">Reference proteome</keyword>
<dbReference type="Proteomes" id="UP000298049">
    <property type="component" value="Chromosome"/>
</dbReference>
<evidence type="ECO:0000313" key="2">
    <source>
        <dbReference type="EMBL" id="QCF26750.1"/>
    </source>
</evidence>
<evidence type="ECO:0000256" key="1">
    <source>
        <dbReference type="SAM" id="SignalP"/>
    </source>
</evidence>
<keyword evidence="1" id="KW-0732">Signal</keyword>
<dbReference type="RefSeq" id="WP_136549454.1">
    <property type="nucleotide sequence ID" value="NZ_CP031093.1"/>
</dbReference>
<evidence type="ECO:0000313" key="3">
    <source>
        <dbReference type="Proteomes" id="UP000298049"/>
    </source>
</evidence>
<feature type="signal peptide" evidence="1">
    <location>
        <begin position="1"/>
        <end position="27"/>
    </location>
</feature>
<proteinExistence type="predicted"/>
<reference evidence="2 3" key="1">
    <citation type="submission" date="2018-07" db="EMBL/GenBank/DDBJ databases">
        <title>Marsedoiliclastica nanhaica gen. nov. sp. nov., a novel marine hydrocarbonoclastic bacterium isolated from an in-situ enriched hydrocarbon-degrading consortium in deep-sea sediment.</title>
        <authorList>
            <person name="Dong C."/>
            <person name="Ma T."/>
            <person name="Liu R."/>
            <person name="Shao Z."/>
        </authorList>
    </citation>
    <scope>NUCLEOTIDE SEQUENCE [LARGE SCALE GENOMIC DNA]</scope>
    <source>
        <strain evidence="3">soil36-7</strain>
    </source>
</reference>